<dbReference type="Proteomes" id="UP000823927">
    <property type="component" value="Unassembled WGS sequence"/>
</dbReference>
<organism evidence="2 3">
    <name type="scientific">Candidatus Scybalocola faecigallinarum</name>
    <dbReference type="NCBI Taxonomy" id="2840941"/>
    <lineage>
        <taxon>Bacteria</taxon>
        <taxon>Bacillati</taxon>
        <taxon>Bacillota</taxon>
        <taxon>Clostridia</taxon>
        <taxon>Lachnospirales</taxon>
        <taxon>Lachnospiraceae</taxon>
        <taxon>Lachnospiraceae incertae sedis</taxon>
        <taxon>Candidatus Scybalocola (ex Gilroy et al. 2021)</taxon>
    </lineage>
</organism>
<evidence type="ECO:0000313" key="3">
    <source>
        <dbReference type="Proteomes" id="UP000823927"/>
    </source>
</evidence>
<keyword evidence="1" id="KW-1133">Transmembrane helix</keyword>
<keyword evidence="1" id="KW-0812">Transmembrane</keyword>
<comment type="caution">
    <text evidence="2">The sequence shown here is derived from an EMBL/GenBank/DDBJ whole genome shotgun (WGS) entry which is preliminary data.</text>
</comment>
<dbReference type="InterPro" id="IPR010690">
    <property type="entry name" value="YqfD"/>
</dbReference>
<gene>
    <name evidence="2" type="ORF">IAB46_08600</name>
</gene>
<protein>
    <submittedName>
        <fullName evidence="2">Sporulation protein YqfD</fullName>
    </submittedName>
</protein>
<feature type="transmembrane region" description="Helical" evidence="1">
    <location>
        <begin position="87"/>
        <end position="108"/>
    </location>
</feature>
<dbReference type="AlphaFoldDB" id="A0A9D1JQV3"/>
<sequence>MSRWMDFVSGTVECCIKNTAPERLFNLCKSRGIILKNIYETKDHIYFTMKLSHYRSLRPIVRKCRIVPHICRRRGLPFIIHKNRRHWGFFAGIGAALALLVILSGFVWNIEIYGNYGHTDETLIACLKDIGVHTGQLKSRIDLDDLEDELRLAFDDISWVSARIDGTVLKIDIKEGLVLTPDEEKDVPGNVIAQEDGVVSSIVTRTGTALVKAGDTVSAGDVLISGTVDIYNDDGTIKETRQVHGDGDVYIRSVYHCEDYYPARYIEKDYTGRERTRTDIELLGQIFSFGSPGGDGSGEENKTYTETISTVTKYRLTPSFYLPVRLYTTKTQTYTPKVCTYTSEEMETLGNAAIQQKLSALSLGNVQILSHDLSVAVEKDYYVVRGNIHMISQGGIFEPYGS</sequence>
<name>A0A9D1JQV3_9FIRM</name>
<reference evidence="2" key="2">
    <citation type="journal article" date="2021" name="PeerJ">
        <title>Extensive microbial diversity within the chicken gut microbiome revealed by metagenomics and culture.</title>
        <authorList>
            <person name="Gilroy R."/>
            <person name="Ravi A."/>
            <person name="Getino M."/>
            <person name="Pursley I."/>
            <person name="Horton D.L."/>
            <person name="Alikhan N.F."/>
            <person name="Baker D."/>
            <person name="Gharbi K."/>
            <person name="Hall N."/>
            <person name="Watson M."/>
            <person name="Adriaenssens E.M."/>
            <person name="Foster-Nyarko E."/>
            <person name="Jarju S."/>
            <person name="Secka A."/>
            <person name="Antonio M."/>
            <person name="Oren A."/>
            <person name="Chaudhuri R.R."/>
            <person name="La Ragione R."/>
            <person name="Hildebrand F."/>
            <person name="Pallen M.J."/>
        </authorList>
    </citation>
    <scope>NUCLEOTIDE SEQUENCE</scope>
    <source>
        <strain evidence="2">CHK178-757</strain>
    </source>
</reference>
<evidence type="ECO:0000256" key="1">
    <source>
        <dbReference type="SAM" id="Phobius"/>
    </source>
</evidence>
<keyword evidence="1" id="KW-0472">Membrane</keyword>
<reference evidence="2" key="1">
    <citation type="submission" date="2020-10" db="EMBL/GenBank/DDBJ databases">
        <authorList>
            <person name="Gilroy R."/>
        </authorList>
    </citation>
    <scope>NUCLEOTIDE SEQUENCE</scope>
    <source>
        <strain evidence="2">CHK178-757</strain>
    </source>
</reference>
<dbReference type="EMBL" id="DVIT01000030">
    <property type="protein sequence ID" value="HIS47596.1"/>
    <property type="molecule type" value="Genomic_DNA"/>
</dbReference>
<dbReference type="Pfam" id="PF06898">
    <property type="entry name" value="YqfD"/>
    <property type="match status" value="1"/>
</dbReference>
<proteinExistence type="predicted"/>
<accession>A0A9D1JQV3</accession>
<evidence type="ECO:0000313" key="2">
    <source>
        <dbReference type="EMBL" id="HIS47596.1"/>
    </source>
</evidence>